<reference evidence="2" key="1">
    <citation type="submission" date="2022-11" db="UniProtKB">
        <authorList>
            <consortium name="WormBaseParasite"/>
        </authorList>
    </citation>
    <scope>IDENTIFICATION</scope>
</reference>
<accession>A0A914D7F3</accession>
<dbReference type="WBParaSite" id="ACRNAN_scaffold19075.g22592.t1">
    <property type="protein sequence ID" value="ACRNAN_scaffold19075.g22592.t1"/>
    <property type="gene ID" value="ACRNAN_scaffold19075.g22592"/>
</dbReference>
<evidence type="ECO:0000313" key="1">
    <source>
        <dbReference type="Proteomes" id="UP000887540"/>
    </source>
</evidence>
<evidence type="ECO:0000313" key="2">
    <source>
        <dbReference type="WBParaSite" id="ACRNAN_scaffold19075.g22592.t1"/>
    </source>
</evidence>
<organism evidence="1 2">
    <name type="scientific">Acrobeloides nanus</name>
    <dbReference type="NCBI Taxonomy" id="290746"/>
    <lineage>
        <taxon>Eukaryota</taxon>
        <taxon>Metazoa</taxon>
        <taxon>Ecdysozoa</taxon>
        <taxon>Nematoda</taxon>
        <taxon>Chromadorea</taxon>
        <taxon>Rhabditida</taxon>
        <taxon>Tylenchina</taxon>
        <taxon>Cephalobomorpha</taxon>
        <taxon>Cephaloboidea</taxon>
        <taxon>Cephalobidae</taxon>
        <taxon>Acrobeloides</taxon>
    </lineage>
</organism>
<name>A0A914D7F3_9BILA</name>
<protein>
    <submittedName>
        <fullName evidence="2">Uncharacterized protein</fullName>
    </submittedName>
</protein>
<dbReference type="AlphaFoldDB" id="A0A914D7F3"/>
<keyword evidence="1" id="KW-1185">Reference proteome</keyword>
<dbReference type="Proteomes" id="UP000887540">
    <property type="component" value="Unplaced"/>
</dbReference>
<sequence length="50" mass="5892">MANGKICRIVPMILLEPLDCTDEFYQLVRIDRIDPAMPEPTREPNRFIFI</sequence>
<proteinExistence type="predicted"/>